<evidence type="ECO:0000313" key="2">
    <source>
        <dbReference type="Proteomes" id="UP000219111"/>
    </source>
</evidence>
<keyword evidence="2" id="KW-1185">Reference proteome</keyword>
<organism evidence="1 2">
    <name type="scientific">Rhodobacter maris</name>
    <dbReference type="NCBI Taxonomy" id="446682"/>
    <lineage>
        <taxon>Bacteria</taxon>
        <taxon>Pseudomonadati</taxon>
        <taxon>Pseudomonadota</taxon>
        <taxon>Alphaproteobacteria</taxon>
        <taxon>Rhodobacterales</taxon>
        <taxon>Rhodobacter group</taxon>
        <taxon>Rhodobacter</taxon>
    </lineage>
</organism>
<proteinExistence type="predicted"/>
<evidence type="ECO:0000313" key="1">
    <source>
        <dbReference type="EMBL" id="SOC07526.1"/>
    </source>
</evidence>
<dbReference type="SUPFAM" id="SSF110849">
    <property type="entry name" value="ParB/Sulfiredoxin"/>
    <property type="match status" value="1"/>
</dbReference>
<evidence type="ECO:0008006" key="3">
    <source>
        <dbReference type="Google" id="ProtNLM"/>
    </source>
</evidence>
<gene>
    <name evidence="1" type="ORF">SAMN05877831_1061</name>
</gene>
<accession>A0A285SI62</accession>
<dbReference type="AlphaFoldDB" id="A0A285SI62"/>
<dbReference type="Proteomes" id="UP000219111">
    <property type="component" value="Unassembled WGS sequence"/>
</dbReference>
<dbReference type="InterPro" id="IPR036086">
    <property type="entry name" value="ParB/Sulfiredoxin_sf"/>
</dbReference>
<reference evidence="2" key="1">
    <citation type="submission" date="2017-08" db="EMBL/GenBank/DDBJ databases">
        <authorList>
            <person name="Varghese N."/>
            <person name="Submissions S."/>
        </authorList>
    </citation>
    <scope>NUCLEOTIDE SEQUENCE [LARGE SCALE GENOMIC DNA]</scope>
    <source>
        <strain evidence="2">JA276</strain>
    </source>
</reference>
<dbReference type="OrthoDB" id="7632576at2"/>
<dbReference type="Gene3D" id="3.90.1530.10">
    <property type="entry name" value="Conserved hypothetical protein from pyrococcus furiosus pfu- 392566-001, ParB domain"/>
    <property type="match status" value="1"/>
</dbReference>
<dbReference type="RefSeq" id="WP_097069978.1">
    <property type="nucleotide sequence ID" value="NZ_OBMT01000006.1"/>
</dbReference>
<protein>
    <recommendedName>
        <fullName evidence="3">ParB-like nuclease family protein</fullName>
    </recommendedName>
</protein>
<name>A0A285SI62_9RHOB</name>
<sequence>MSADRRGTHVVKLAFEYDTIDLAIEQLVPLKVLRPGAKESKKYAQIRSSIKAIGLVEAPVVARSLDDAAKFFLLDGHMRIEALNRSLK</sequence>
<dbReference type="EMBL" id="OBMT01000006">
    <property type="protein sequence ID" value="SOC07526.1"/>
    <property type="molecule type" value="Genomic_DNA"/>
</dbReference>